<dbReference type="GO" id="GO:0000723">
    <property type="term" value="P:telomere maintenance"/>
    <property type="evidence" value="ECO:0007669"/>
    <property type="project" value="InterPro"/>
</dbReference>
<keyword evidence="3" id="KW-1185">Reference proteome</keyword>
<dbReference type="PANTHER" id="PTHR47642">
    <property type="entry name" value="ATP-DEPENDENT DNA HELICASE"/>
    <property type="match status" value="1"/>
</dbReference>
<feature type="domain" description="AAA+ ATPase" evidence="1">
    <location>
        <begin position="16"/>
        <end position="164"/>
    </location>
</feature>
<evidence type="ECO:0000313" key="3">
    <source>
        <dbReference type="Proteomes" id="UP000244225"/>
    </source>
</evidence>
<evidence type="ECO:0000259" key="1">
    <source>
        <dbReference type="SMART" id="SM00382"/>
    </source>
</evidence>
<dbReference type="OrthoDB" id="9763659at2"/>
<proteinExistence type="predicted"/>
<dbReference type="Gene3D" id="3.40.50.300">
    <property type="entry name" value="P-loop containing nucleotide triphosphate hydrolases"/>
    <property type="match status" value="2"/>
</dbReference>
<evidence type="ECO:0000313" key="2">
    <source>
        <dbReference type="EMBL" id="PTX14424.1"/>
    </source>
</evidence>
<dbReference type="CDD" id="cd18809">
    <property type="entry name" value="SF1_C_RecD"/>
    <property type="match status" value="1"/>
</dbReference>
<keyword evidence="2" id="KW-0547">Nucleotide-binding</keyword>
<keyword evidence="2" id="KW-0067">ATP-binding</keyword>
<dbReference type="Pfam" id="PF05970">
    <property type="entry name" value="PIF1"/>
    <property type="match status" value="1"/>
</dbReference>
<dbReference type="SUPFAM" id="SSF52540">
    <property type="entry name" value="P-loop containing nucleoside triphosphate hydrolases"/>
    <property type="match status" value="2"/>
</dbReference>
<keyword evidence="2" id="KW-0378">Hydrolase</keyword>
<dbReference type="InterPro" id="IPR027417">
    <property type="entry name" value="P-loop_NTPase"/>
</dbReference>
<dbReference type="GO" id="GO:0003678">
    <property type="term" value="F:DNA helicase activity"/>
    <property type="evidence" value="ECO:0007669"/>
    <property type="project" value="InterPro"/>
</dbReference>
<protein>
    <submittedName>
        <fullName evidence="2">PIF1-like helicase</fullName>
    </submittedName>
</protein>
<dbReference type="InterPro" id="IPR051055">
    <property type="entry name" value="PIF1_helicase"/>
</dbReference>
<keyword evidence="2" id="KW-0347">Helicase</keyword>
<dbReference type="EMBL" id="QBKI01000011">
    <property type="protein sequence ID" value="PTX14424.1"/>
    <property type="molecule type" value="Genomic_DNA"/>
</dbReference>
<reference evidence="2 3" key="1">
    <citation type="submission" date="2018-04" db="EMBL/GenBank/DDBJ databases">
        <title>Genomic Encyclopedia of Archaeal and Bacterial Type Strains, Phase II (KMG-II): from individual species to whole genera.</title>
        <authorList>
            <person name="Goeker M."/>
        </authorList>
    </citation>
    <scope>NUCLEOTIDE SEQUENCE [LARGE SCALE GENOMIC DNA]</scope>
    <source>
        <strain evidence="2 3">DSM 100162</strain>
    </source>
</reference>
<gene>
    <name evidence="2" type="ORF">C8N40_11189</name>
</gene>
<sequence length="391" mass="43639">MQLSTKQQLFLDMALEGKNIFLKGKAGTGKSTITKIAIKALEEAGRKVVAIAPTGVAANNIGGQTIHSMFRLNPYGVLDFESCNEVSGEKKRLLKNIDTIFIDEVSMLRPDILDGINWTLLKNGCKGLEHYQVIFVGDMKQLPPIINDNTRAVLYQNYEGDRVFDAQIYPLLNVTVVELDEILRQSDTDFIDALNLCREGLKAPYFRQFLGSAPNGGIVLAPHNATVAAYNKAGLAAINSELIEFEAKIQGNLKADDFNLESHIQVKHGAKIMYLVNSKTAPLVNGTLGEFIVKDKKYFIRAEGIDYALEPVFFTKKEYVFSREENRLKLQEVGSIEQMPFKLAYALSIHKSQGLTFDEVTIDLRKPCFQEGQLYVALSRVRTPEGLRILA</sequence>
<dbReference type="AlphaFoldDB" id="A0A2T5YD41"/>
<dbReference type="InterPro" id="IPR003593">
    <property type="entry name" value="AAA+_ATPase"/>
</dbReference>
<name>A0A2T5YD41_9BACT</name>
<dbReference type="Proteomes" id="UP000244225">
    <property type="component" value="Unassembled WGS sequence"/>
</dbReference>
<comment type="caution">
    <text evidence="2">The sequence shown here is derived from an EMBL/GenBank/DDBJ whole genome shotgun (WGS) entry which is preliminary data.</text>
</comment>
<dbReference type="InterPro" id="IPR010285">
    <property type="entry name" value="DNA_helicase_pif1-like_DEAD"/>
</dbReference>
<dbReference type="GO" id="GO:0006281">
    <property type="term" value="P:DNA repair"/>
    <property type="evidence" value="ECO:0007669"/>
    <property type="project" value="InterPro"/>
</dbReference>
<dbReference type="RefSeq" id="WP_108213350.1">
    <property type="nucleotide sequence ID" value="NZ_QBKI01000011.1"/>
</dbReference>
<dbReference type="SMART" id="SM00382">
    <property type="entry name" value="AAA"/>
    <property type="match status" value="1"/>
</dbReference>
<accession>A0A2T5YD41</accession>
<dbReference type="Gene3D" id="2.30.30.940">
    <property type="match status" value="1"/>
</dbReference>
<organism evidence="2 3">
    <name type="scientific">Pontibacter mucosus</name>
    <dbReference type="NCBI Taxonomy" id="1649266"/>
    <lineage>
        <taxon>Bacteria</taxon>
        <taxon>Pseudomonadati</taxon>
        <taxon>Bacteroidota</taxon>
        <taxon>Cytophagia</taxon>
        <taxon>Cytophagales</taxon>
        <taxon>Hymenobacteraceae</taxon>
        <taxon>Pontibacter</taxon>
    </lineage>
</organism>